<evidence type="ECO:0000256" key="1">
    <source>
        <dbReference type="SAM" id="Phobius"/>
    </source>
</evidence>
<name>A0A2T4LT82_9STAP</name>
<gene>
    <name evidence="2" type="ORF">BUY34_05540</name>
</gene>
<keyword evidence="1" id="KW-1133">Transmembrane helix</keyword>
<evidence type="ECO:0000313" key="2">
    <source>
        <dbReference type="EMBL" id="PTF66550.1"/>
    </source>
</evidence>
<comment type="caution">
    <text evidence="2">The sequence shown here is derived from an EMBL/GenBank/DDBJ whole genome shotgun (WGS) entry which is preliminary data.</text>
</comment>
<evidence type="ECO:0000313" key="3">
    <source>
        <dbReference type="Proteomes" id="UP000241208"/>
    </source>
</evidence>
<dbReference type="AlphaFoldDB" id="A0A2T4LT82"/>
<dbReference type="EMBL" id="PYZR01000045">
    <property type="protein sequence ID" value="PTF66550.1"/>
    <property type="molecule type" value="Genomic_DNA"/>
</dbReference>
<keyword evidence="1" id="KW-0812">Transmembrane</keyword>
<organism evidence="2 3">
    <name type="scientific">Staphylococcus cohnii</name>
    <dbReference type="NCBI Taxonomy" id="29382"/>
    <lineage>
        <taxon>Bacteria</taxon>
        <taxon>Bacillati</taxon>
        <taxon>Bacillota</taxon>
        <taxon>Bacilli</taxon>
        <taxon>Bacillales</taxon>
        <taxon>Staphylococcaceae</taxon>
        <taxon>Staphylococcus</taxon>
        <taxon>Staphylococcus cohnii species complex</taxon>
    </lineage>
</organism>
<reference evidence="2 3" key="1">
    <citation type="journal article" date="2016" name="Front. Microbiol.">
        <title>Comprehensive Phylogenetic Analysis of Bovine Non-aureus Staphylococci Species Based on Whole-Genome Sequencing.</title>
        <authorList>
            <person name="Naushad S."/>
            <person name="Barkema H.W."/>
            <person name="Luby C."/>
            <person name="Condas L.A."/>
            <person name="Nobrega D.B."/>
            <person name="Carson D.A."/>
            <person name="De Buck J."/>
        </authorList>
    </citation>
    <scope>NUCLEOTIDE SEQUENCE [LARGE SCALE GENOMIC DNA]</scope>
    <source>
        <strain evidence="2 3">SNUC 3829</strain>
    </source>
</reference>
<protein>
    <submittedName>
        <fullName evidence="2">Uncharacterized protein</fullName>
    </submittedName>
</protein>
<keyword evidence="1" id="KW-0472">Membrane</keyword>
<feature type="transmembrane region" description="Helical" evidence="1">
    <location>
        <begin position="51"/>
        <end position="68"/>
    </location>
</feature>
<sequence length="69" mass="7813">MDWSSLYLKSYDFDCACLPGDMARACSLSLISFPRASARCKISISDVVENNFIYLYVSFVFLVISLINE</sequence>
<dbReference type="Proteomes" id="UP000241208">
    <property type="component" value="Unassembled WGS sequence"/>
</dbReference>
<proteinExistence type="predicted"/>
<accession>A0A2T4LT82</accession>